<accession>A0A2H9PCW0</accession>
<comment type="cofactor">
    <cofactor evidence="1">
        <name>Mg(2+)</name>
        <dbReference type="ChEBI" id="CHEBI:18420"/>
    </cofactor>
</comment>
<dbReference type="PANTHER" id="PTHR43322:SF5">
    <property type="entry name" value="1-DEOXY-D-XYLULOSE-5-PHOSPHATE SYNTHASE, CHLOROPLASTIC"/>
    <property type="match status" value="1"/>
</dbReference>
<dbReference type="GO" id="GO:0016114">
    <property type="term" value="P:terpenoid biosynthetic process"/>
    <property type="evidence" value="ECO:0007669"/>
    <property type="project" value="InterPro"/>
</dbReference>
<reference evidence="8" key="1">
    <citation type="submission" date="2017-09" db="EMBL/GenBank/DDBJ databases">
        <title>Depth-based differentiation of microbial function through sediment-hosted aquifers and enrichment of novel symbionts in the deep terrestrial subsurface.</title>
        <authorList>
            <person name="Probst A.J."/>
            <person name="Ladd B."/>
            <person name="Jarett J.K."/>
            <person name="Geller-Mcgrath D.E."/>
            <person name="Sieber C.M.K."/>
            <person name="Emerson J.B."/>
            <person name="Anantharaman K."/>
            <person name="Thomas B.C."/>
            <person name="Malmstrom R."/>
            <person name="Stieglmeier M."/>
            <person name="Klingl A."/>
            <person name="Woyke T."/>
            <person name="Ryan C.M."/>
            <person name="Banfield J.F."/>
        </authorList>
    </citation>
    <scope>NUCLEOTIDE SEQUENCE [LARGE SCALE GENOMIC DNA]</scope>
</reference>
<organism evidence="7 8">
    <name type="scientific">Candidatus Desantisbacteria bacterium CG_4_10_14_0_8_um_filter_39_17</name>
    <dbReference type="NCBI Taxonomy" id="1974542"/>
    <lineage>
        <taxon>Bacteria</taxon>
        <taxon>Candidatus Desantisiibacteriota</taxon>
    </lineage>
</organism>
<dbReference type="Pfam" id="PF02779">
    <property type="entry name" value="Transket_pyr"/>
    <property type="match status" value="1"/>
</dbReference>
<dbReference type="Gene3D" id="3.40.50.970">
    <property type="match status" value="2"/>
</dbReference>
<dbReference type="AlphaFoldDB" id="A0A2H9PCW0"/>
<name>A0A2H9PCW0_9BACT</name>
<dbReference type="GO" id="GO:0005829">
    <property type="term" value="C:cytosol"/>
    <property type="evidence" value="ECO:0007669"/>
    <property type="project" value="TreeGrafter"/>
</dbReference>
<dbReference type="Pfam" id="PF13292">
    <property type="entry name" value="DXP_synthase_N"/>
    <property type="match status" value="1"/>
</dbReference>
<evidence type="ECO:0000256" key="1">
    <source>
        <dbReference type="ARBA" id="ARBA00001946"/>
    </source>
</evidence>
<dbReference type="GO" id="GO:0019288">
    <property type="term" value="P:isopentenyl diphosphate biosynthetic process, methylerythritol 4-phosphate pathway"/>
    <property type="evidence" value="ECO:0007669"/>
    <property type="project" value="TreeGrafter"/>
</dbReference>
<evidence type="ECO:0000256" key="2">
    <source>
        <dbReference type="ARBA" id="ARBA00011738"/>
    </source>
</evidence>
<feature type="non-terminal residue" evidence="7">
    <location>
        <position position="310"/>
    </location>
</feature>
<dbReference type="PANTHER" id="PTHR43322">
    <property type="entry name" value="1-D-DEOXYXYLULOSE 5-PHOSPHATE SYNTHASE-RELATED"/>
    <property type="match status" value="1"/>
</dbReference>
<evidence type="ECO:0000313" key="7">
    <source>
        <dbReference type="EMBL" id="PIZ16018.1"/>
    </source>
</evidence>
<dbReference type="CDD" id="cd02007">
    <property type="entry name" value="TPP_DXS"/>
    <property type="match status" value="1"/>
</dbReference>
<protein>
    <submittedName>
        <fullName evidence="7">1-deoxy-D-xylulose-5-phosphate synthase</fullName>
    </submittedName>
</protein>
<keyword evidence="5" id="KW-0786">Thiamine pyrophosphate</keyword>
<evidence type="ECO:0000256" key="5">
    <source>
        <dbReference type="ARBA" id="ARBA00023052"/>
    </source>
</evidence>
<dbReference type="CDD" id="cd07033">
    <property type="entry name" value="TPP_PYR_DXS_TK_like"/>
    <property type="match status" value="1"/>
</dbReference>
<keyword evidence="3" id="KW-0808">Transferase</keyword>
<evidence type="ECO:0000256" key="4">
    <source>
        <dbReference type="ARBA" id="ARBA00022842"/>
    </source>
</evidence>
<evidence type="ECO:0000259" key="6">
    <source>
        <dbReference type="Pfam" id="PF02779"/>
    </source>
</evidence>
<feature type="non-terminal residue" evidence="7">
    <location>
        <position position="1"/>
    </location>
</feature>
<dbReference type="Proteomes" id="UP000234145">
    <property type="component" value="Unassembled WGS sequence"/>
</dbReference>
<evidence type="ECO:0000313" key="8">
    <source>
        <dbReference type="Proteomes" id="UP000234145"/>
    </source>
</evidence>
<dbReference type="InterPro" id="IPR029061">
    <property type="entry name" value="THDP-binding"/>
</dbReference>
<sequence>KDKFHTLRQYKGLSGFPKREESIYDIFDSGHSSTSISVALGIACARDLKKESYEIVAVIGDGSLTSGVAFEGLNQAGGLKKNLIVILNDNEMSISKNVGGLSHYLNRLITLPEYNKLREEIRELVKDIPFVGSKMVELGKKLEGGLKGIIVPGTLFEEMGFRYFGPIDGHNLQELIDTFKKVKEIKGPRLIHTVTKKGKGYKFAEDNPSFFHSAPPFITQTGIAKSPQDSIPSFTRIFSDTLIEIAQQDKNFVAITAAMSIGTGLVNFARKFPDRFFDTGIAEEHAIVFAAGLSLQGFRPVVAIYSTFLQ</sequence>
<dbReference type="GO" id="GO:0008661">
    <property type="term" value="F:1-deoxy-D-xylulose-5-phosphate synthase activity"/>
    <property type="evidence" value="ECO:0007669"/>
    <property type="project" value="InterPro"/>
</dbReference>
<dbReference type="SUPFAM" id="SSF52518">
    <property type="entry name" value="Thiamin diphosphate-binding fold (THDP-binding)"/>
    <property type="match status" value="1"/>
</dbReference>
<dbReference type="EMBL" id="PFMS01000063">
    <property type="protein sequence ID" value="PIZ16018.1"/>
    <property type="molecule type" value="Genomic_DNA"/>
</dbReference>
<dbReference type="InterPro" id="IPR005477">
    <property type="entry name" value="Dxylulose-5-P_synthase"/>
</dbReference>
<comment type="caution">
    <text evidence="7">The sequence shown here is derived from an EMBL/GenBank/DDBJ whole genome shotgun (WGS) entry which is preliminary data.</text>
</comment>
<gene>
    <name evidence="7" type="ORF">COY51_03710</name>
</gene>
<dbReference type="InterPro" id="IPR005475">
    <property type="entry name" value="Transketolase-like_Pyr-bd"/>
</dbReference>
<keyword evidence="4" id="KW-0460">Magnesium</keyword>
<feature type="domain" description="Transketolase-like pyrimidine-binding" evidence="6">
    <location>
        <begin position="234"/>
        <end position="310"/>
    </location>
</feature>
<evidence type="ECO:0000256" key="3">
    <source>
        <dbReference type="ARBA" id="ARBA00022679"/>
    </source>
</evidence>
<proteinExistence type="predicted"/>
<comment type="subunit">
    <text evidence="2">Homodimer.</text>
</comment>